<evidence type="ECO:0000256" key="6">
    <source>
        <dbReference type="ARBA" id="ARBA00022801"/>
    </source>
</evidence>
<organism evidence="13 14">
    <name type="scientific">Aedes albopictus</name>
    <name type="common">Asian tiger mosquito</name>
    <name type="synonym">Stegomyia albopicta</name>
    <dbReference type="NCBI Taxonomy" id="7160"/>
    <lineage>
        <taxon>Eukaryota</taxon>
        <taxon>Metazoa</taxon>
        <taxon>Ecdysozoa</taxon>
        <taxon>Arthropoda</taxon>
        <taxon>Hexapoda</taxon>
        <taxon>Insecta</taxon>
        <taxon>Pterygota</taxon>
        <taxon>Neoptera</taxon>
        <taxon>Endopterygota</taxon>
        <taxon>Diptera</taxon>
        <taxon>Nematocera</taxon>
        <taxon>Culicoidea</taxon>
        <taxon>Culicidae</taxon>
        <taxon>Culicinae</taxon>
        <taxon>Aedini</taxon>
        <taxon>Aedes</taxon>
        <taxon>Stegomyia</taxon>
    </lineage>
</organism>
<dbReference type="Pfam" id="PF00413">
    <property type="entry name" value="Peptidase_M10"/>
    <property type="match status" value="1"/>
</dbReference>
<dbReference type="SUPFAM" id="SSF50923">
    <property type="entry name" value="Hemopexin-like domain"/>
    <property type="match status" value="1"/>
</dbReference>
<keyword evidence="14" id="KW-1185">Reference proteome</keyword>
<sequence length="499" mass="57321">MAVKRCNIREDTWRCCLLAMLLLILGEAIQQNEASFRFPSGRKSKEIKLKPSSKIQEPSITDSNSSDTSVSPVVPLEEPDMSKDDAEKILDEIGFNSTNDGTDGIGLRFFAGANTRILRYQQQHGLKETGELDRETKISLQSPKCGMSNVAAHGEDYKWSSRYLTYYVRNTPWGIPSRTVKNLIRNAFDQWSKVTNLEFIESNDPESDMEIAFGGRRHTNRESICDDDLGANTLAHAYYPQIGGIHFNTQFFHAAMDKDQFFTTAMHEIGHALGLEHSVSKASLMYPTAVAHFSEVPSQDVQRIQMKYGKRQGLKTTGLPTFCEVTKYDAMLYYQNKLVIIARKYGYKKINDRYEPTLLSEIWPGAPETLDAAESIGSHTYLFKGDQVWDFKDDEVQVGYPRKIHEAFPGLPKNLDGVIYDKETHIYAFKKDHYWRYNTVHKKVDRSDDIADYGVPERIDATLFDNVHNRLFFFKDTSRYIYEFDTRKTTRYDSRMFGC</sequence>
<dbReference type="SUPFAM" id="SSF55486">
    <property type="entry name" value="Metalloproteases ('zincins'), catalytic domain"/>
    <property type="match status" value="1"/>
</dbReference>
<reference evidence="14" key="1">
    <citation type="journal article" date="2015" name="Proc. Natl. Acad. Sci. U.S.A.">
        <title>Genome sequence of the Asian Tiger mosquito, Aedes albopictus, reveals insights into its biology, genetics, and evolution.</title>
        <authorList>
            <person name="Chen X.G."/>
            <person name="Jiang X."/>
            <person name="Gu J."/>
            <person name="Xu M."/>
            <person name="Wu Y."/>
            <person name="Deng Y."/>
            <person name="Zhang C."/>
            <person name="Bonizzoni M."/>
            <person name="Dermauw W."/>
            <person name="Vontas J."/>
            <person name="Armbruster P."/>
            <person name="Huang X."/>
            <person name="Yang Y."/>
            <person name="Zhang H."/>
            <person name="He W."/>
            <person name="Peng H."/>
            <person name="Liu Y."/>
            <person name="Wu K."/>
            <person name="Chen J."/>
            <person name="Lirakis M."/>
            <person name="Topalis P."/>
            <person name="Van Leeuwen T."/>
            <person name="Hall A.B."/>
            <person name="Jiang X."/>
            <person name="Thorpe C."/>
            <person name="Mueller R.L."/>
            <person name="Sun C."/>
            <person name="Waterhouse R.M."/>
            <person name="Yan G."/>
            <person name="Tu Z.J."/>
            <person name="Fang X."/>
            <person name="James A.A."/>
        </authorList>
    </citation>
    <scope>NUCLEOTIDE SEQUENCE [LARGE SCALE GENOMIC DNA]</scope>
    <source>
        <strain evidence="14">Foshan</strain>
    </source>
</reference>
<keyword evidence="6" id="KW-0378">Hydrolase</keyword>
<keyword evidence="4" id="KW-0479">Metal-binding</keyword>
<evidence type="ECO:0000256" key="4">
    <source>
        <dbReference type="ARBA" id="ARBA00022723"/>
    </source>
</evidence>
<dbReference type="Gene3D" id="2.110.10.10">
    <property type="entry name" value="Hemopexin-like domain"/>
    <property type="match status" value="1"/>
</dbReference>
<evidence type="ECO:0000259" key="12">
    <source>
        <dbReference type="SMART" id="SM00235"/>
    </source>
</evidence>
<evidence type="ECO:0000256" key="10">
    <source>
        <dbReference type="SAM" id="MobiDB-lite"/>
    </source>
</evidence>
<dbReference type="PANTHER" id="PTHR10201:SF291">
    <property type="entry name" value="MATRIX METALLOPROTEINASE 1, ISOFORM C-RELATED"/>
    <property type="match status" value="1"/>
</dbReference>
<evidence type="ECO:0000256" key="3">
    <source>
        <dbReference type="ARBA" id="ARBA00022670"/>
    </source>
</evidence>
<evidence type="ECO:0000256" key="11">
    <source>
        <dbReference type="SAM" id="SignalP"/>
    </source>
</evidence>
<dbReference type="InterPro" id="IPR001818">
    <property type="entry name" value="Pept_M10_metallopeptidase"/>
</dbReference>
<feature type="repeat" description="Hemopexin" evidence="9">
    <location>
        <begin position="412"/>
        <end position="466"/>
    </location>
</feature>
<keyword evidence="5 11" id="KW-0732">Signal</keyword>
<dbReference type="SUPFAM" id="SSF47090">
    <property type="entry name" value="PGBD-like"/>
    <property type="match status" value="1"/>
</dbReference>
<feature type="compositionally biased region" description="Polar residues" evidence="10">
    <location>
        <begin position="53"/>
        <end position="71"/>
    </location>
</feature>
<keyword evidence="7" id="KW-0862">Zinc</keyword>
<dbReference type="GeneID" id="109621354"/>
<protein>
    <recommendedName>
        <fullName evidence="12">Peptidase metallopeptidase domain-containing protein</fullName>
    </recommendedName>
</protein>
<name>A0ABM1YN00_AEDAL</name>
<evidence type="ECO:0000313" key="14">
    <source>
        <dbReference type="Proteomes" id="UP000069940"/>
    </source>
</evidence>
<dbReference type="InterPro" id="IPR018487">
    <property type="entry name" value="Hemopexin-like_repeat"/>
</dbReference>
<evidence type="ECO:0000256" key="1">
    <source>
        <dbReference type="ARBA" id="ARBA00001947"/>
    </source>
</evidence>
<dbReference type="InterPro" id="IPR036375">
    <property type="entry name" value="Hemopexin-like_dom_sf"/>
</dbReference>
<feature type="domain" description="Peptidase metallopeptidase" evidence="12">
    <location>
        <begin position="155"/>
        <end position="310"/>
    </location>
</feature>
<keyword evidence="8" id="KW-0482">Metalloprotease</keyword>
<dbReference type="InterPro" id="IPR036365">
    <property type="entry name" value="PGBD-like_sf"/>
</dbReference>
<dbReference type="Proteomes" id="UP000069940">
    <property type="component" value="Unassembled WGS sequence"/>
</dbReference>
<evidence type="ECO:0000256" key="2">
    <source>
        <dbReference type="ARBA" id="ARBA00010370"/>
    </source>
</evidence>
<dbReference type="SMART" id="SM00120">
    <property type="entry name" value="HX"/>
    <property type="match status" value="3"/>
</dbReference>
<dbReference type="Pfam" id="PF00045">
    <property type="entry name" value="Hemopexin"/>
    <property type="match status" value="1"/>
</dbReference>
<dbReference type="PANTHER" id="PTHR10201">
    <property type="entry name" value="MATRIX METALLOPROTEINASE"/>
    <property type="match status" value="1"/>
</dbReference>
<dbReference type="PRINTS" id="PR00138">
    <property type="entry name" value="MATRIXIN"/>
</dbReference>
<evidence type="ECO:0000256" key="5">
    <source>
        <dbReference type="ARBA" id="ARBA00022729"/>
    </source>
</evidence>
<reference evidence="13" key="2">
    <citation type="submission" date="2025-05" db="UniProtKB">
        <authorList>
            <consortium name="EnsemblMetazoa"/>
        </authorList>
    </citation>
    <scope>IDENTIFICATION</scope>
    <source>
        <strain evidence="13">Foshan</strain>
    </source>
</reference>
<comment type="similarity">
    <text evidence="2">Belongs to the peptidase M10A family.</text>
</comment>
<dbReference type="RefSeq" id="XP_029729333.2">
    <property type="nucleotide sequence ID" value="XM_029873473.2"/>
</dbReference>
<feature type="signal peptide" evidence="11">
    <location>
        <begin position="1"/>
        <end position="28"/>
    </location>
</feature>
<evidence type="ECO:0000313" key="13">
    <source>
        <dbReference type="EnsemblMetazoa" id="AALFPA23_010624.P14905"/>
    </source>
</evidence>
<dbReference type="InterPro" id="IPR006026">
    <property type="entry name" value="Peptidase_Metallo"/>
</dbReference>
<evidence type="ECO:0000256" key="8">
    <source>
        <dbReference type="ARBA" id="ARBA00023049"/>
    </source>
</evidence>
<evidence type="ECO:0000256" key="9">
    <source>
        <dbReference type="PROSITE-ProRule" id="PRU01011"/>
    </source>
</evidence>
<dbReference type="SMART" id="SM00235">
    <property type="entry name" value="ZnMc"/>
    <property type="match status" value="1"/>
</dbReference>
<keyword evidence="3" id="KW-0645">Protease</keyword>
<dbReference type="Gene3D" id="3.40.390.10">
    <property type="entry name" value="Collagenase (Catalytic Domain)"/>
    <property type="match status" value="1"/>
</dbReference>
<feature type="repeat" description="Hemopexin" evidence="9">
    <location>
        <begin position="367"/>
        <end position="411"/>
    </location>
</feature>
<dbReference type="InterPro" id="IPR024079">
    <property type="entry name" value="MetalloPept_cat_dom_sf"/>
</dbReference>
<dbReference type="InterPro" id="IPR021190">
    <property type="entry name" value="Pept_M10A"/>
</dbReference>
<comment type="cofactor">
    <cofactor evidence="1">
        <name>Zn(2+)</name>
        <dbReference type="ChEBI" id="CHEBI:29105"/>
    </cofactor>
</comment>
<dbReference type="PROSITE" id="PS51642">
    <property type="entry name" value="HEMOPEXIN_2"/>
    <property type="match status" value="2"/>
</dbReference>
<evidence type="ECO:0000256" key="7">
    <source>
        <dbReference type="ARBA" id="ARBA00022833"/>
    </source>
</evidence>
<feature type="chain" id="PRO_5047355971" description="Peptidase metallopeptidase domain-containing protein" evidence="11">
    <location>
        <begin position="29"/>
        <end position="499"/>
    </location>
</feature>
<dbReference type="EnsemblMetazoa" id="AALFPA23_010624.R14905">
    <property type="protein sequence ID" value="AALFPA23_010624.P14905"/>
    <property type="gene ID" value="AALFPA23_010624"/>
</dbReference>
<feature type="region of interest" description="Disordered" evidence="10">
    <location>
        <begin position="47"/>
        <end position="80"/>
    </location>
</feature>
<accession>A0ABM1YN00</accession>
<proteinExistence type="inferred from homology"/>